<organism evidence="1 2">
    <name type="scientific">Ficus carica</name>
    <name type="common">Common fig</name>
    <dbReference type="NCBI Taxonomy" id="3494"/>
    <lineage>
        <taxon>Eukaryota</taxon>
        <taxon>Viridiplantae</taxon>
        <taxon>Streptophyta</taxon>
        <taxon>Embryophyta</taxon>
        <taxon>Tracheophyta</taxon>
        <taxon>Spermatophyta</taxon>
        <taxon>Magnoliopsida</taxon>
        <taxon>eudicotyledons</taxon>
        <taxon>Gunneridae</taxon>
        <taxon>Pentapetalae</taxon>
        <taxon>rosids</taxon>
        <taxon>fabids</taxon>
        <taxon>Rosales</taxon>
        <taxon>Moraceae</taxon>
        <taxon>Ficeae</taxon>
        <taxon>Ficus</taxon>
    </lineage>
</organism>
<name>A0AA88DM92_FICCA</name>
<sequence>MGRCASARKSSARPRAWNSRCAPNARWRVGRGRALGSTGVCGVRGRALACGARAWVRSLRGAHTPMLRA</sequence>
<keyword evidence="2" id="KW-1185">Reference proteome</keyword>
<evidence type="ECO:0000313" key="1">
    <source>
        <dbReference type="EMBL" id="GMN57825.1"/>
    </source>
</evidence>
<accession>A0AA88DM92</accession>
<protein>
    <submittedName>
        <fullName evidence="1">Uncharacterized protein</fullName>
    </submittedName>
</protein>
<dbReference type="EMBL" id="BTGU01000073">
    <property type="protein sequence ID" value="GMN57825.1"/>
    <property type="molecule type" value="Genomic_DNA"/>
</dbReference>
<evidence type="ECO:0000313" key="2">
    <source>
        <dbReference type="Proteomes" id="UP001187192"/>
    </source>
</evidence>
<dbReference type="Proteomes" id="UP001187192">
    <property type="component" value="Unassembled WGS sequence"/>
</dbReference>
<gene>
    <name evidence="1" type="ORF">TIFTF001_026933</name>
</gene>
<reference evidence="1" key="1">
    <citation type="submission" date="2023-07" db="EMBL/GenBank/DDBJ databases">
        <title>draft genome sequence of fig (Ficus carica).</title>
        <authorList>
            <person name="Takahashi T."/>
            <person name="Nishimura K."/>
        </authorList>
    </citation>
    <scope>NUCLEOTIDE SEQUENCE</scope>
</reference>
<comment type="caution">
    <text evidence="1">The sequence shown here is derived from an EMBL/GenBank/DDBJ whole genome shotgun (WGS) entry which is preliminary data.</text>
</comment>
<dbReference type="AlphaFoldDB" id="A0AA88DM92"/>
<proteinExistence type="predicted"/>